<gene>
    <name evidence="2" type="ORF">ACMD2_00120</name>
</gene>
<dbReference type="STRING" id="4615.A0A199VPY0"/>
<dbReference type="PANTHER" id="PTHR47543">
    <property type="entry name" value="OS08G0169600 PROTEIN"/>
    <property type="match status" value="1"/>
</dbReference>
<dbReference type="AlphaFoldDB" id="A0A199VPY0"/>
<name>A0A199VPY0_ANACO</name>
<sequence length="205" mass="23469">MEHERKRIPTLVELCTRKAIDNLRYLGDVGELDLYLLKDIVAHCTVDQLAHIENSTKGRDLSPVTDSLWKRFYEQQFGVESTNLAIKRMKQKHVFFKWKQLYEAKTKEREEAQNRVAEKLKQRYAESLARGASSTISNFKSPLMKKAKIECLNSPEAKIHATMRKNALQRNNLTFKSAPSPVKPNNLRGMDPSASSKAAKPAVRK</sequence>
<protein>
    <recommendedName>
        <fullName evidence="4">Transcription elongation factor B polypeptide 3</fullName>
    </recommendedName>
</protein>
<dbReference type="InterPro" id="IPR010684">
    <property type="entry name" value="RNA_pol_II_trans_fac_SIII_A"/>
</dbReference>
<evidence type="ECO:0000313" key="2">
    <source>
        <dbReference type="EMBL" id="OAY79242.1"/>
    </source>
</evidence>
<dbReference type="GO" id="GO:0006368">
    <property type="term" value="P:transcription elongation by RNA polymerase II"/>
    <property type="evidence" value="ECO:0007669"/>
    <property type="project" value="InterPro"/>
</dbReference>
<evidence type="ECO:0008006" key="4">
    <source>
        <dbReference type="Google" id="ProtNLM"/>
    </source>
</evidence>
<accession>A0A199VPY0</accession>
<organism evidence="2 3">
    <name type="scientific">Ananas comosus</name>
    <name type="common">Pineapple</name>
    <name type="synonym">Ananas ananas</name>
    <dbReference type="NCBI Taxonomy" id="4615"/>
    <lineage>
        <taxon>Eukaryota</taxon>
        <taxon>Viridiplantae</taxon>
        <taxon>Streptophyta</taxon>
        <taxon>Embryophyta</taxon>
        <taxon>Tracheophyta</taxon>
        <taxon>Spermatophyta</taxon>
        <taxon>Magnoliopsida</taxon>
        <taxon>Liliopsida</taxon>
        <taxon>Poales</taxon>
        <taxon>Bromeliaceae</taxon>
        <taxon>Bromelioideae</taxon>
        <taxon>Ananas</taxon>
    </lineage>
</organism>
<evidence type="ECO:0000313" key="3">
    <source>
        <dbReference type="Proteomes" id="UP000092600"/>
    </source>
</evidence>
<evidence type="ECO:0000256" key="1">
    <source>
        <dbReference type="SAM" id="MobiDB-lite"/>
    </source>
</evidence>
<reference evidence="2 3" key="1">
    <citation type="journal article" date="2016" name="DNA Res.">
        <title>The draft genome of MD-2 pineapple using hybrid error correction of long reads.</title>
        <authorList>
            <person name="Redwan R.M."/>
            <person name="Saidin A."/>
            <person name="Kumar S.V."/>
        </authorList>
    </citation>
    <scope>NUCLEOTIDE SEQUENCE [LARGE SCALE GENOMIC DNA]</scope>
    <source>
        <strain evidence="3">cv. MD2</strain>
        <tissue evidence="2">Leaf</tissue>
    </source>
</reference>
<comment type="caution">
    <text evidence="2">The sequence shown here is derived from an EMBL/GenBank/DDBJ whole genome shotgun (WGS) entry which is preliminary data.</text>
</comment>
<dbReference type="Pfam" id="PF06881">
    <property type="entry name" value="Elongin_A"/>
    <property type="match status" value="1"/>
</dbReference>
<dbReference type="Proteomes" id="UP000092600">
    <property type="component" value="Unassembled WGS sequence"/>
</dbReference>
<proteinExistence type="predicted"/>
<dbReference type="EMBL" id="LSRQ01001111">
    <property type="protein sequence ID" value="OAY79242.1"/>
    <property type="molecule type" value="Genomic_DNA"/>
</dbReference>
<dbReference type="PANTHER" id="PTHR47543:SF2">
    <property type="entry name" value="RNA POLYMERASE II TRANSCRIPTION FACTOR SIII SUBUNIT A"/>
    <property type="match status" value="1"/>
</dbReference>
<dbReference type="GO" id="GO:0070449">
    <property type="term" value="C:elongin complex"/>
    <property type="evidence" value="ECO:0007669"/>
    <property type="project" value="InterPro"/>
</dbReference>
<dbReference type="Gene3D" id="6.10.250.3180">
    <property type="match status" value="1"/>
</dbReference>
<feature type="region of interest" description="Disordered" evidence="1">
    <location>
        <begin position="170"/>
        <end position="205"/>
    </location>
</feature>
<feature type="compositionally biased region" description="Low complexity" evidence="1">
    <location>
        <begin position="192"/>
        <end position="205"/>
    </location>
</feature>